<feature type="non-terminal residue" evidence="2">
    <location>
        <position position="366"/>
    </location>
</feature>
<feature type="compositionally biased region" description="Gly residues" evidence="1">
    <location>
        <begin position="1"/>
        <end position="12"/>
    </location>
</feature>
<dbReference type="Proteomes" id="UP000183832">
    <property type="component" value="Unassembled WGS sequence"/>
</dbReference>
<protein>
    <submittedName>
        <fullName evidence="2">CLUMA_CG007294, isoform A</fullName>
    </submittedName>
</protein>
<dbReference type="EMBL" id="CVRI01000038">
    <property type="protein sequence ID" value="CRK93766.1"/>
    <property type="molecule type" value="Genomic_DNA"/>
</dbReference>
<reference evidence="2 3" key="1">
    <citation type="submission" date="2015-04" db="EMBL/GenBank/DDBJ databases">
        <authorList>
            <person name="Syromyatnikov M.Y."/>
            <person name="Popov V.N."/>
        </authorList>
    </citation>
    <scope>NUCLEOTIDE SEQUENCE [LARGE SCALE GENOMIC DNA]</scope>
</reference>
<name>A0A1J1I4G2_9DIPT</name>
<keyword evidence="3" id="KW-1185">Reference proteome</keyword>
<feature type="compositionally biased region" description="Acidic residues" evidence="1">
    <location>
        <begin position="353"/>
        <end position="366"/>
    </location>
</feature>
<feature type="non-terminal residue" evidence="2">
    <location>
        <position position="1"/>
    </location>
</feature>
<evidence type="ECO:0000256" key="1">
    <source>
        <dbReference type="SAM" id="MobiDB-lite"/>
    </source>
</evidence>
<organism evidence="2 3">
    <name type="scientific">Clunio marinus</name>
    <dbReference type="NCBI Taxonomy" id="568069"/>
    <lineage>
        <taxon>Eukaryota</taxon>
        <taxon>Metazoa</taxon>
        <taxon>Ecdysozoa</taxon>
        <taxon>Arthropoda</taxon>
        <taxon>Hexapoda</taxon>
        <taxon>Insecta</taxon>
        <taxon>Pterygota</taxon>
        <taxon>Neoptera</taxon>
        <taxon>Endopterygota</taxon>
        <taxon>Diptera</taxon>
        <taxon>Nematocera</taxon>
        <taxon>Chironomoidea</taxon>
        <taxon>Chironomidae</taxon>
        <taxon>Clunio</taxon>
    </lineage>
</organism>
<accession>A0A1J1I4G2</accession>
<feature type="region of interest" description="Disordered" evidence="1">
    <location>
        <begin position="1"/>
        <end position="74"/>
    </location>
</feature>
<gene>
    <name evidence="2" type="ORF">CLUMA_CG007294</name>
</gene>
<evidence type="ECO:0000313" key="3">
    <source>
        <dbReference type="Proteomes" id="UP000183832"/>
    </source>
</evidence>
<dbReference type="OrthoDB" id="7799670at2759"/>
<dbReference type="AlphaFoldDB" id="A0A1J1I4G2"/>
<sequence length="366" mass="39386">RGGYSGGGGRARSGGYSRRSSGGSYRPPSNRVGSAPSLGSGKSVGSNAVPHGPPPAYPGLGNRPVSSLNAPPPYSPGLSLPPSYNGLSRPSSAFGNSFGSKGLSGNTYISNNYYKSSRRGGFTTFLSSAIFYGVGMQNGYLLGPYNPYRHVWNDKDDREWRATTKAPYFENKVPGLESFLPAAAVVGAATAFGLASLLPLNVPENKPLMYCNTTEIAQTRIKLYENIYSCVNKSILISCPKIEENLSEVGVLPEKLAAFIPTTTTEAPEKVEKELSLSARIHVFFLKVIGKSDIIEKTTLAPVTSSSQVDFNETFWIPEPLTVPPEVSLDESSNKQRMISTDQPDLEGRSDYEENPDADDAQESFS</sequence>
<feature type="compositionally biased region" description="Low complexity" evidence="1">
    <location>
        <begin position="13"/>
        <end position="26"/>
    </location>
</feature>
<proteinExistence type="predicted"/>
<evidence type="ECO:0000313" key="2">
    <source>
        <dbReference type="EMBL" id="CRK93766.1"/>
    </source>
</evidence>
<feature type="region of interest" description="Disordered" evidence="1">
    <location>
        <begin position="325"/>
        <end position="366"/>
    </location>
</feature>